<evidence type="ECO:0000313" key="2">
    <source>
        <dbReference type="EMBL" id="MBC6451341.1"/>
    </source>
</evidence>
<feature type="transmembrane region" description="Helical" evidence="1">
    <location>
        <begin position="50"/>
        <end position="74"/>
    </location>
</feature>
<gene>
    <name evidence="2" type="ORF">GPZ80_29700</name>
</gene>
<keyword evidence="1" id="KW-0812">Transmembrane</keyword>
<accession>A0ABR7LG52</accession>
<dbReference type="Pfam" id="PF18895">
    <property type="entry name" value="T4SS_pilin"/>
    <property type="match status" value="1"/>
</dbReference>
<dbReference type="InterPro" id="IPR043993">
    <property type="entry name" value="T4SS_pilin"/>
</dbReference>
<protein>
    <recommendedName>
        <fullName evidence="4">TrbC/VIRB2 family protein</fullName>
    </recommendedName>
</protein>
<keyword evidence="1" id="KW-1133">Transmembrane helix</keyword>
<comment type="caution">
    <text evidence="2">The sequence shown here is derived from an EMBL/GenBank/DDBJ whole genome shotgun (WGS) entry which is preliminary data.</text>
</comment>
<evidence type="ECO:0008006" key="4">
    <source>
        <dbReference type="Google" id="ProtNLM"/>
    </source>
</evidence>
<organism evidence="2 3">
    <name type="scientific">Actinokineospora xionganensis</name>
    <dbReference type="NCBI Taxonomy" id="2684470"/>
    <lineage>
        <taxon>Bacteria</taxon>
        <taxon>Bacillati</taxon>
        <taxon>Actinomycetota</taxon>
        <taxon>Actinomycetes</taxon>
        <taxon>Pseudonocardiales</taxon>
        <taxon>Pseudonocardiaceae</taxon>
        <taxon>Actinokineospora</taxon>
    </lineage>
</organism>
<dbReference type="EMBL" id="JABVED010000028">
    <property type="protein sequence ID" value="MBC6451341.1"/>
    <property type="molecule type" value="Genomic_DNA"/>
</dbReference>
<keyword evidence="1" id="KW-0472">Membrane</keyword>
<name>A0ABR7LG52_9PSEU</name>
<feature type="transmembrane region" description="Helical" evidence="1">
    <location>
        <begin position="94"/>
        <end position="114"/>
    </location>
</feature>
<keyword evidence="3" id="KW-1185">Reference proteome</keyword>
<evidence type="ECO:0000256" key="1">
    <source>
        <dbReference type="SAM" id="Phobius"/>
    </source>
</evidence>
<evidence type="ECO:0000313" key="3">
    <source>
        <dbReference type="Proteomes" id="UP000734823"/>
    </source>
</evidence>
<reference evidence="2 3" key="1">
    <citation type="submission" date="2020-06" db="EMBL/GenBank/DDBJ databases">
        <title>Actinokineospora xiongansis sp. nov., isolated from soil of Baiyangdian.</title>
        <authorList>
            <person name="Zhang X."/>
        </authorList>
    </citation>
    <scope>NUCLEOTIDE SEQUENCE [LARGE SCALE GENOMIC DNA]</scope>
    <source>
        <strain evidence="2 3">HBU206404</strain>
    </source>
</reference>
<proteinExistence type="predicted"/>
<dbReference type="Proteomes" id="UP000734823">
    <property type="component" value="Unassembled WGS sequence"/>
</dbReference>
<sequence>MPILVRVVAVLILAAVFGSTGYDASAEDLIAQPPPAPGAPASLDQVISNLRWWLVGLLVGLATLFLTIGGIRYLAADGDPGQVEQAKRAMRNALIGYALAVLAPLLVTILRSLVG</sequence>